<proteinExistence type="predicted"/>
<keyword evidence="2" id="KW-1185">Reference proteome</keyword>
<reference evidence="1" key="1">
    <citation type="submission" date="2022-11" db="EMBL/GenBank/DDBJ databases">
        <authorList>
            <person name="Mo P."/>
        </authorList>
    </citation>
    <scope>NUCLEOTIDE SEQUENCE</scope>
    <source>
        <strain evidence="1">HUAS 11-8</strain>
    </source>
</reference>
<dbReference type="EMBL" id="CP113836">
    <property type="protein sequence ID" value="WAL65852.1"/>
    <property type="molecule type" value="Genomic_DNA"/>
</dbReference>
<sequence length="76" mass="7630">MRVSTQELSAQDIEVLPVREALQVNSFNNIITTINAAVAVPQGAGDASANASQTSVVLLGGGGTGAGHMSDAGDDY</sequence>
<evidence type="ECO:0000313" key="1">
    <source>
        <dbReference type="EMBL" id="WAL65852.1"/>
    </source>
</evidence>
<dbReference type="Proteomes" id="UP001163203">
    <property type="component" value="Chromosome"/>
</dbReference>
<protein>
    <submittedName>
        <fullName evidence="1">Uncharacterized protein</fullName>
    </submittedName>
</protein>
<name>A0ABY7B0N8_9PSEU</name>
<gene>
    <name evidence="1" type="ORF">ORV05_34195</name>
</gene>
<dbReference type="RefSeq" id="WP_268755996.1">
    <property type="nucleotide sequence ID" value="NZ_CP113836.1"/>
</dbReference>
<evidence type="ECO:0000313" key="2">
    <source>
        <dbReference type="Proteomes" id="UP001163203"/>
    </source>
</evidence>
<accession>A0ABY7B0N8</accession>
<organism evidence="1 2">
    <name type="scientific">Amycolatopsis cynarae</name>
    <dbReference type="NCBI Taxonomy" id="2995223"/>
    <lineage>
        <taxon>Bacteria</taxon>
        <taxon>Bacillati</taxon>
        <taxon>Actinomycetota</taxon>
        <taxon>Actinomycetes</taxon>
        <taxon>Pseudonocardiales</taxon>
        <taxon>Pseudonocardiaceae</taxon>
        <taxon>Amycolatopsis</taxon>
    </lineage>
</organism>